<comment type="caution">
    <text evidence="1">The sequence shown here is derived from an EMBL/GenBank/DDBJ whole genome shotgun (WGS) entry which is preliminary data.</text>
</comment>
<gene>
    <name evidence="1" type="ORF">O6H91_05G110900</name>
</gene>
<protein>
    <submittedName>
        <fullName evidence="1">Uncharacterized protein</fullName>
    </submittedName>
</protein>
<sequence>MATIVDKHHNPDSSDSEAGLDDAEYESESEGTSALALRRREASDDDDQDERLQRRSFLGHDAESRRSFSDADTEAEGAPPMDDEEEDDEGIDSRGLLGRRQKASGVEDEEGDEFDDEDLEGDEGEEDIVENSLEDNGDPTGSKPKGVGAEDGGEKKEVEPFVVPTAGAFYMHDDRFRESGSARPRRSPGGRKLWEAKDDKRWVHDMFEEFHIHNEGRGLRRGRGRSRGRGRGMGRGRGQGIGRERVVKMNAFDDQGSIRSRLVSGRGGGFNRAVVKGQKQEDTANISTSGVQGSVASEVIEKDSSSSTNQTETAVPKRLVSVSILNSSSPPFYPSGASQPLVGKAPVSEVSGLKNVNMDVVKVTEGASVKKVAASGLVFVPKPSHQTDSVSSDIIPVSSQKSPGGSSYQLTEVRMHSDAQQTPFKPAGGSNNQAKVGKFQGSAQVVNLPSASQPLTSVVAPPLGRGQSPIQLSFTGRPQEQISPQLPSQHQGQASGGMLHGSTVSTLGSGAPQLSVSGRLKSAGAGGGGSGVLTSRVAYNGAGPGGISSGVVIGEQAYAPSQPIAPVAVQYAGQSQGGLGVPAVGVALPSFGGQHQYGFGNSEITWVPVLAGGGALGVGFGSPYVAMEGTPPTIFYAQPPVQSSTFKNPGGDHNASKTTLAPWKPPQASEPGSEEFEHRQNKPRRYSEMNFGH</sequence>
<proteinExistence type="predicted"/>
<evidence type="ECO:0000313" key="2">
    <source>
        <dbReference type="Proteomes" id="UP001162992"/>
    </source>
</evidence>
<dbReference type="Proteomes" id="UP001162992">
    <property type="component" value="Chromosome 5"/>
</dbReference>
<dbReference type="EMBL" id="CM055096">
    <property type="protein sequence ID" value="KAJ7557078.1"/>
    <property type="molecule type" value="Genomic_DNA"/>
</dbReference>
<name>A0ACC2DSL8_DIPCM</name>
<reference evidence="2" key="1">
    <citation type="journal article" date="2024" name="Proc. Natl. Acad. Sci. U.S.A.">
        <title>Extraordinary preservation of gene collinearity over three hundred million years revealed in homosporous lycophytes.</title>
        <authorList>
            <person name="Li C."/>
            <person name="Wickell D."/>
            <person name="Kuo L.Y."/>
            <person name="Chen X."/>
            <person name="Nie B."/>
            <person name="Liao X."/>
            <person name="Peng D."/>
            <person name="Ji J."/>
            <person name="Jenkins J."/>
            <person name="Williams M."/>
            <person name="Shu S."/>
            <person name="Plott C."/>
            <person name="Barry K."/>
            <person name="Rajasekar S."/>
            <person name="Grimwood J."/>
            <person name="Han X."/>
            <person name="Sun S."/>
            <person name="Hou Z."/>
            <person name="He W."/>
            <person name="Dai G."/>
            <person name="Sun C."/>
            <person name="Schmutz J."/>
            <person name="Leebens-Mack J.H."/>
            <person name="Li F.W."/>
            <person name="Wang L."/>
        </authorList>
    </citation>
    <scope>NUCLEOTIDE SEQUENCE [LARGE SCALE GENOMIC DNA]</scope>
    <source>
        <strain evidence="2">cv. PW_Plant_1</strain>
    </source>
</reference>
<keyword evidence="2" id="KW-1185">Reference proteome</keyword>
<accession>A0ACC2DSL8</accession>
<evidence type="ECO:0000313" key="1">
    <source>
        <dbReference type="EMBL" id="KAJ7557078.1"/>
    </source>
</evidence>
<organism evidence="1 2">
    <name type="scientific">Diphasiastrum complanatum</name>
    <name type="common">Issler's clubmoss</name>
    <name type="synonym">Lycopodium complanatum</name>
    <dbReference type="NCBI Taxonomy" id="34168"/>
    <lineage>
        <taxon>Eukaryota</taxon>
        <taxon>Viridiplantae</taxon>
        <taxon>Streptophyta</taxon>
        <taxon>Embryophyta</taxon>
        <taxon>Tracheophyta</taxon>
        <taxon>Lycopodiopsida</taxon>
        <taxon>Lycopodiales</taxon>
        <taxon>Lycopodiaceae</taxon>
        <taxon>Lycopodioideae</taxon>
        <taxon>Diphasiastrum</taxon>
    </lineage>
</organism>